<dbReference type="OrthoDB" id="1914839at2759"/>
<dbReference type="STRING" id="296587.C1FF45"/>
<feature type="region of interest" description="Disordered" evidence="1">
    <location>
        <begin position="331"/>
        <end position="356"/>
    </location>
</feature>
<protein>
    <submittedName>
        <fullName evidence="2">Uncharacterized protein</fullName>
    </submittedName>
</protein>
<evidence type="ECO:0000313" key="2">
    <source>
        <dbReference type="EMBL" id="ACO68683.1"/>
    </source>
</evidence>
<reference evidence="2 3" key="1">
    <citation type="journal article" date="2009" name="Science">
        <title>Green evolution and dynamic adaptations revealed by genomes of the marine picoeukaryotes Micromonas.</title>
        <authorList>
            <person name="Worden A.Z."/>
            <person name="Lee J.H."/>
            <person name="Mock T."/>
            <person name="Rouze P."/>
            <person name="Simmons M.P."/>
            <person name="Aerts A.L."/>
            <person name="Allen A.E."/>
            <person name="Cuvelier M.L."/>
            <person name="Derelle E."/>
            <person name="Everett M.V."/>
            <person name="Foulon E."/>
            <person name="Grimwood J."/>
            <person name="Gundlach H."/>
            <person name="Henrissat B."/>
            <person name="Napoli C."/>
            <person name="McDonald S.M."/>
            <person name="Parker M.S."/>
            <person name="Rombauts S."/>
            <person name="Salamov A."/>
            <person name="Von Dassow P."/>
            <person name="Badger J.H."/>
            <person name="Coutinho P.M."/>
            <person name="Demir E."/>
            <person name="Dubchak I."/>
            <person name="Gentemann C."/>
            <person name="Eikrem W."/>
            <person name="Gready J.E."/>
            <person name="John U."/>
            <person name="Lanier W."/>
            <person name="Lindquist E.A."/>
            <person name="Lucas S."/>
            <person name="Mayer K.F."/>
            <person name="Moreau H."/>
            <person name="Not F."/>
            <person name="Otillar R."/>
            <person name="Panaud O."/>
            <person name="Pangilinan J."/>
            <person name="Paulsen I."/>
            <person name="Piegu B."/>
            <person name="Poliakov A."/>
            <person name="Robbens S."/>
            <person name="Schmutz J."/>
            <person name="Toulza E."/>
            <person name="Wyss T."/>
            <person name="Zelensky A."/>
            <person name="Zhou K."/>
            <person name="Armbrust E.V."/>
            <person name="Bhattacharya D."/>
            <person name="Goodenough U.W."/>
            <person name="Van de Peer Y."/>
            <person name="Grigoriev I.V."/>
        </authorList>
    </citation>
    <scope>NUCLEOTIDE SEQUENCE [LARGE SCALE GENOMIC DNA]</scope>
    <source>
        <strain evidence="3">RCC299 / NOUM17</strain>
    </source>
</reference>
<dbReference type="CDD" id="cd24142">
    <property type="entry name" value="ACL4-like"/>
    <property type="match status" value="1"/>
</dbReference>
<dbReference type="AlphaFoldDB" id="C1FF45"/>
<proteinExistence type="predicted"/>
<accession>C1FF45</accession>
<feature type="compositionally biased region" description="Basic residues" evidence="1">
    <location>
        <begin position="1"/>
        <end position="13"/>
    </location>
</feature>
<keyword evidence="3" id="KW-1185">Reference proteome</keyword>
<dbReference type="OMA" id="PYVWFLL"/>
<dbReference type="Proteomes" id="UP000002009">
    <property type="component" value="Chromosome 1"/>
</dbReference>
<dbReference type="GeneID" id="8250349"/>
<dbReference type="InParanoid" id="C1FF45"/>
<organism evidence="2 3">
    <name type="scientific">Micromonas commoda (strain RCC299 / NOUM17 / CCMP2709)</name>
    <name type="common">Picoplanktonic green alga</name>
    <dbReference type="NCBI Taxonomy" id="296587"/>
    <lineage>
        <taxon>Eukaryota</taxon>
        <taxon>Viridiplantae</taxon>
        <taxon>Chlorophyta</taxon>
        <taxon>Mamiellophyceae</taxon>
        <taxon>Mamiellales</taxon>
        <taxon>Mamiellaceae</taxon>
        <taxon>Micromonas</taxon>
    </lineage>
</organism>
<name>C1FF45_MICCC</name>
<dbReference type="EMBL" id="CP001574">
    <property type="protein sequence ID" value="ACO68683.1"/>
    <property type="molecule type" value="Genomic_DNA"/>
</dbReference>
<evidence type="ECO:0000256" key="1">
    <source>
        <dbReference type="SAM" id="MobiDB-lite"/>
    </source>
</evidence>
<dbReference type="InterPro" id="IPR011990">
    <property type="entry name" value="TPR-like_helical_dom_sf"/>
</dbReference>
<dbReference type="Gene3D" id="1.25.40.10">
    <property type="entry name" value="Tetratricopeptide repeat domain"/>
    <property type="match status" value="2"/>
</dbReference>
<dbReference type="eggNOG" id="ENOG502RREP">
    <property type="taxonomic scope" value="Eukaryota"/>
</dbReference>
<feature type="region of interest" description="Disordered" evidence="1">
    <location>
        <begin position="1"/>
        <end position="47"/>
    </location>
</feature>
<gene>
    <name evidence="2" type="ORF">MICPUN_54824</name>
</gene>
<feature type="compositionally biased region" description="Basic residues" evidence="1">
    <location>
        <begin position="20"/>
        <end position="29"/>
    </location>
</feature>
<sequence length="379" mass="40469">MPPHGSAKKKKKGGRDGKDRGKRSGRGASHRGADHSRGVGGGSSLENLIDSGNEHLAMDRVREGLADLRRACALVPDSADAWDAYGIALAEFGPNPDDAVKVLKRAAQLSPDLGYEKFMYLGQLLDDGEAAATCTRRGLALIEYQAAHGDEDASERMCGACCALAEQLMAIADDVDDVADECDALLRRAAEADRASAEPLQVLASLRVLQGRSDEALEALRQSMAIWRSVRKSTTAGNDDDDTAGDDEDRATEFQGEYDVSFEFRFECAKLLLELDESTDAAMDVLEELLEERDDVADVWHLLALANHGCCEFDRALEMLDRAESLYARGGAGDGGGPGEDGETDADGGNGTGLADGVKADLAELRSAIEESKASWNGE</sequence>
<evidence type="ECO:0000313" key="3">
    <source>
        <dbReference type="Proteomes" id="UP000002009"/>
    </source>
</evidence>
<dbReference type="KEGG" id="mis:MICPUN_54824"/>
<dbReference type="SUPFAM" id="SSF48452">
    <property type="entry name" value="TPR-like"/>
    <property type="match status" value="1"/>
</dbReference>
<dbReference type="RefSeq" id="XP_002507425.1">
    <property type="nucleotide sequence ID" value="XM_002507379.1"/>
</dbReference>